<sequence length="288" mass="31229">MAKHHGESSKMGQAGPLPQAAEGGQQVQTHSQAAGAAYEKRGSEQDEREVGYSPRAEEVQSREPTGKRSHKERLTMAKTHLNVLEASLEEHYQGQRRLLGVESLQEEAESQINRVESLVDRLTEDTKDSVRHLHEVVTELTSKVTLLTRTLNTGGNKTRVALLDHGTAGRRYPELAGVIIADSGSLLARRFLLINAAPSGSGGPCGAGDCPEEETPPPERETIPQRVPGNGRCSGAVERETTPRRVLGNGGRSGAVEGLRDEGEPTGRSEHLEMGEAGWGKRRESERQ</sequence>
<organism evidence="2 3">
    <name type="scientific">Ensete ventricosum</name>
    <name type="common">Abyssinian banana</name>
    <name type="synonym">Musa ensete</name>
    <dbReference type="NCBI Taxonomy" id="4639"/>
    <lineage>
        <taxon>Eukaryota</taxon>
        <taxon>Viridiplantae</taxon>
        <taxon>Streptophyta</taxon>
        <taxon>Embryophyta</taxon>
        <taxon>Tracheophyta</taxon>
        <taxon>Spermatophyta</taxon>
        <taxon>Magnoliopsida</taxon>
        <taxon>Liliopsida</taxon>
        <taxon>Zingiberales</taxon>
        <taxon>Musaceae</taxon>
        <taxon>Ensete</taxon>
    </lineage>
</organism>
<evidence type="ECO:0000256" key="1">
    <source>
        <dbReference type="SAM" id="MobiDB-lite"/>
    </source>
</evidence>
<dbReference type="EMBL" id="AMZH03011031">
    <property type="protein sequence ID" value="RRT53652.1"/>
    <property type="molecule type" value="Genomic_DNA"/>
</dbReference>
<comment type="caution">
    <text evidence="2">The sequence shown here is derived from an EMBL/GenBank/DDBJ whole genome shotgun (WGS) entry which is preliminary data.</text>
</comment>
<name>A0A426YPK6_ENSVE</name>
<gene>
    <name evidence="2" type="ORF">B296_00016413</name>
</gene>
<evidence type="ECO:0000313" key="2">
    <source>
        <dbReference type="EMBL" id="RRT53652.1"/>
    </source>
</evidence>
<reference evidence="2 3" key="1">
    <citation type="journal article" date="2014" name="Agronomy (Basel)">
        <title>A Draft Genome Sequence for Ensete ventricosum, the Drought-Tolerant Tree Against Hunger.</title>
        <authorList>
            <person name="Harrison J."/>
            <person name="Moore K.A."/>
            <person name="Paszkiewicz K."/>
            <person name="Jones T."/>
            <person name="Grant M."/>
            <person name="Ambacheew D."/>
            <person name="Muzemil S."/>
            <person name="Studholme D.J."/>
        </authorList>
    </citation>
    <scope>NUCLEOTIDE SEQUENCE [LARGE SCALE GENOMIC DNA]</scope>
</reference>
<dbReference type="AlphaFoldDB" id="A0A426YPK6"/>
<feature type="region of interest" description="Disordered" evidence="1">
    <location>
        <begin position="1"/>
        <end position="74"/>
    </location>
</feature>
<feature type="region of interest" description="Disordered" evidence="1">
    <location>
        <begin position="200"/>
        <end position="288"/>
    </location>
</feature>
<evidence type="ECO:0000313" key="3">
    <source>
        <dbReference type="Proteomes" id="UP000287651"/>
    </source>
</evidence>
<feature type="compositionally biased region" description="Basic and acidic residues" evidence="1">
    <location>
        <begin position="38"/>
        <end position="66"/>
    </location>
</feature>
<protein>
    <submittedName>
        <fullName evidence="2">Uncharacterized protein</fullName>
    </submittedName>
</protein>
<feature type="compositionally biased region" description="Basic and acidic residues" evidence="1">
    <location>
        <begin position="258"/>
        <end position="288"/>
    </location>
</feature>
<proteinExistence type="predicted"/>
<dbReference type="Proteomes" id="UP000287651">
    <property type="component" value="Unassembled WGS sequence"/>
</dbReference>
<accession>A0A426YPK6</accession>